<evidence type="ECO:0008006" key="3">
    <source>
        <dbReference type="Google" id="ProtNLM"/>
    </source>
</evidence>
<gene>
    <name evidence="1" type="ORF">COY16_02720</name>
</gene>
<proteinExistence type="predicted"/>
<evidence type="ECO:0000313" key="2">
    <source>
        <dbReference type="Proteomes" id="UP000228503"/>
    </source>
</evidence>
<dbReference type="AlphaFoldDB" id="A0A2M7TZP0"/>
<comment type="caution">
    <text evidence="1">The sequence shown here is derived from an EMBL/GenBank/DDBJ whole genome shotgun (WGS) entry which is preliminary data.</text>
</comment>
<protein>
    <recommendedName>
        <fullName evidence="3">Transcription regulator TrmB C-terminal domain-containing protein</fullName>
    </recommendedName>
</protein>
<accession>A0A2M7TZP0</accession>
<evidence type="ECO:0000313" key="1">
    <source>
        <dbReference type="EMBL" id="PIZ63122.1"/>
    </source>
</evidence>
<dbReference type="Proteomes" id="UP000228503">
    <property type="component" value="Unassembled WGS sequence"/>
</dbReference>
<dbReference type="EMBL" id="PFOB01000031">
    <property type="protein sequence ID" value="PIZ63122.1"/>
    <property type="molecule type" value="Genomic_DNA"/>
</dbReference>
<reference evidence="2" key="1">
    <citation type="submission" date="2017-09" db="EMBL/GenBank/DDBJ databases">
        <title>Depth-based differentiation of microbial function through sediment-hosted aquifers and enrichment of novel symbionts in the deep terrestrial subsurface.</title>
        <authorList>
            <person name="Probst A.J."/>
            <person name="Ladd B."/>
            <person name="Jarett J.K."/>
            <person name="Geller-Mcgrath D.E."/>
            <person name="Sieber C.M.K."/>
            <person name="Emerson J.B."/>
            <person name="Anantharaman K."/>
            <person name="Thomas B.C."/>
            <person name="Malmstrom R."/>
            <person name="Stieglmeier M."/>
            <person name="Klingl A."/>
            <person name="Woyke T."/>
            <person name="Ryan C.M."/>
            <person name="Banfield J.F."/>
        </authorList>
    </citation>
    <scope>NUCLEOTIDE SEQUENCE [LARGE SCALE GENOMIC DNA]</scope>
</reference>
<name>A0A2M7TZP0_9BACT</name>
<sequence length="129" mass="14821">MHGAEGLKEAYRLSLQAKSLDIVCLTENYEEVIGDFFDKEYAPKLYDGTRETREILPDSPDNRAYAQKKGEMNAARFINGQAESDMLIFENTVILISYNQESPYACVIEDEKLVKGMKIQFEALWKQLK</sequence>
<organism evidence="1 2">
    <name type="scientific">Candidatus Roizmanbacteria bacterium CG_4_10_14_0_2_um_filter_39_13</name>
    <dbReference type="NCBI Taxonomy" id="1974825"/>
    <lineage>
        <taxon>Bacteria</taxon>
        <taxon>Candidatus Roizmaniibacteriota</taxon>
    </lineage>
</organism>